<reference evidence="2 3" key="1">
    <citation type="submission" date="2023-06" db="EMBL/GenBank/DDBJ databases">
        <authorList>
            <person name="Oyuntsetseg B."/>
            <person name="Kim S.B."/>
        </authorList>
    </citation>
    <scope>NUCLEOTIDE SEQUENCE [LARGE SCALE GENOMIC DNA]</scope>
    <source>
        <strain evidence="2 3">2-15</strain>
    </source>
</reference>
<name>A0A9Y2IF79_9PSEU</name>
<dbReference type="Proteomes" id="UP001236014">
    <property type="component" value="Chromosome"/>
</dbReference>
<evidence type="ECO:0000313" key="3">
    <source>
        <dbReference type="Proteomes" id="UP001236014"/>
    </source>
</evidence>
<keyword evidence="3" id="KW-1185">Reference proteome</keyword>
<dbReference type="GO" id="GO:0005886">
    <property type="term" value="C:plasma membrane"/>
    <property type="evidence" value="ECO:0007669"/>
    <property type="project" value="TreeGrafter"/>
</dbReference>
<keyword evidence="1" id="KW-1133">Transmembrane helix</keyword>
<organism evidence="2 3">
    <name type="scientific">Amycolatopsis carbonis</name>
    <dbReference type="NCBI Taxonomy" id="715471"/>
    <lineage>
        <taxon>Bacteria</taxon>
        <taxon>Bacillati</taxon>
        <taxon>Actinomycetota</taxon>
        <taxon>Actinomycetes</taxon>
        <taxon>Pseudonocardiales</taxon>
        <taxon>Pseudonocardiaceae</taxon>
        <taxon>Amycolatopsis</taxon>
    </lineage>
</organism>
<protein>
    <submittedName>
        <fullName evidence="2">DUF417 family protein</fullName>
    </submittedName>
</protein>
<feature type="transmembrane region" description="Helical" evidence="1">
    <location>
        <begin position="89"/>
        <end position="108"/>
    </location>
</feature>
<dbReference type="PIRSF" id="PIRSF028065">
    <property type="entry name" value="UCP028065"/>
    <property type="match status" value="1"/>
</dbReference>
<dbReference type="RefSeq" id="WP_285968189.1">
    <property type="nucleotide sequence ID" value="NZ_CP127294.1"/>
</dbReference>
<dbReference type="PANTHER" id="PTHR40106:SF1">
    <property type="entry name" value="INNER MEMBRANE PROTEIN RCLC"/>
    <property type="match status" value="1"/>
</dbReference>
<dbReference type="GO" id="GO:1901530">
    <property type="term" value="P:response to hypochlorite"/>
    <property type="evidence" value="ECO:0007669"/>
    <property type="project" value="TreeGrafter"/>
</dbReference>
<dbReference type="AlphaFoldDB" id="A0A9Y2IF79"/>
<dbReference type="InterPro" id="IPR016865">
    <property type="entry name" value="RclC"/>
</dbReference>
<evidence type="ECO:0000256" key="1">
    <source>
        <dbReference type="SAM" id="Phobius"/>
    </source>
</evidence>
<feature type="transmembrane region" description="Helical" evidence="1">
    <location>
        <begin position="12"/>
        <end position="32"/>
    </location>
</feature>
<dbReference type="KEGG" id="acab:QRX50_39570"/>
<dbReference type="PANTHER" id="PTHR40106">
    <property type="entry name" value="INNER MEMBRANE PROTEIN RCLC"/>
    <property type="match status" value="1"/>
</dbReference>
<keyword evidence="1" id="KW-0812">Transmembrane</keyword>
<keyword evidence="1" id="KW-0472">Membrane</keyword>
<accession>A0A9Y2IF79</accession>
<dbReference type="EMBL" id="CP127294">
    <property type="protein sequence ID" value="WIX77448.1"/>
    <property type="molecule type" value="Genomic_DNA"/>
</dbReference>
<dbReference type="Pfam" id="PF04224">
    <property type="entry name" value="DUF417"/>
    <property type="match status" value="2"/>
</dbReference>
<feature type="transmembrane region" description="Helical" evidence="1">
    <location>
        <begin position="64"/>
        <end position="82"/>
    </location>
</feature>
<sequence length="155" mass="16011">MASRVTLGGRTEAVGGLVVRYGLVLVVAWIAVLKLTASEALRIQQYVSHSPFLGWLNGVLDPRSLAIVLGAVEFAAAVLIAAGPWAPRLSAVGSALGILIFLTTLSFFLTTPGVGDAAAGGFPALSPVGQFLLKDVVLLGASIWTLGRSLNRVTS</sequence>
<gene>
    <name evidence="2" type="ORF">QRX50_39570</name>
</gene>
<feature type="transmembrane region" description="Helical" evidence="1">
    <location>
        <begin position="128"/>
        <end position="147"/>
    </location>
</feature>
<proteinExistence type="predicted"/>
<evidence type="ECO:0000313" key="2">
    <source>
        <dbReference type="EMBL" id="WIX77448.1"/>
    </source>
</evidence>
<dbReference type="InterPro" id="IPR007339">
    <property type="entry name" value="RclC-like"/>
</dbReference>